<dbReference type="PRINTS" id="PR00127">
    <property type="entry name" value="CLPPROTEASEP"/>
</dbReference>
<evidence type="ECO:0000256" key="3">
    <source>
        <dbReference type="ARBA" id="ARBA00022801"/>
    </source>
</evidence>
<dbReference type="CDD" id="cd07023">
    <property type="entry name" value="S49_Sppa_N_C"/>
    <property type="match status" value="1"/>
</dbReference>
<name>A0A1E7FSL8_9STRA</name>
<dbReference type="AlphaFoldDB" id="A0A1E7FSL8"/>
<dbReference type="GO" id="GO:0004252">
    <property type="term" value="F:serine-type endopeptidase activity"/>
    <property type="evidence" value="ECO:0007669"/>
    <property type="project" value="InterPro"/>
</dbReference>
<dbReference type="PANTHER" id="PTHR33209:SF1">
    <property type="entry name" value="PEPTIDASE S49 DOMAIN-CONTAINING PROTEIN"/>
    <property type="match status" value="1"/>
</dbReference>
<dbReference type="NCBIfam" id="TIGR00706">
    <property type="entry name" value="SppA_dom"/>
    <property type="match status" value="1"/>
</dbReference>
<dbReference type="InParanoid" id="A0A1E7FSL8"/>
<protein>
    <submittedName>
        <fullName evidence="6">Peptidase_S49-domain-containing protein</fullName>
    </submittedName>
</protein>
<feature type="non-terminal residue" evidence="6">
    <location>
        <position position="1"/>
    </location>
</feature>
<evidence type="ECO:0000259" key="5">
    <source>
        <dbReference type="Pfam" id="PF01343"/>
    </source>
</evidence>
<feature type="non-terminal residue" evidence="6">
    <location>
        <position position="209"/>
    </location>
</feature>
<dbReference type="Proteomes" id="UP000095751">
    <property type="component" value="Unassembled WGS sequence"/>
</dbReference>
<feature type="domain" description="Peptidase S49" evidence="5">
    <location>
        <begin position="41"/>
        <end position="182"/>
    </location>
</feature>
<evidence type="ECO:0000256" key="4">
    <source>
        <dbReference type="ARBA" id="ARBA00022825"/>
    </source>
</evidence>
<evidence type="ECO:0000313" key="6">
    <source>
        <dbReference type="EMBL" id="OEU21159.1"/>
    </source>
</evidence>
<evidence type="ECO:0000256" key="2">
    <source>
        <dbReference type="ARBA" id="ARBA00022670"/>
    </source>
</evidence>
<dbReference type="InterPro" id="IPR029045">
    <property type="entry name" value="ClpP/crotonase-like_dom_sf"/>
</dbReference>
<evidence type="ECO:0000313" key="7">
    <source>
        <dbReference type="Proteomes" id="UP000095751"/>
    </source>
</evidence>
<dbReference type="InterPro" id="IPR004635">
    <property type="entry name" value="Pept_S49_SppA"/>
</dbReference>
<organism evidence="6 7">
    <name type="scientific">Fragilariopsis cylindrus CCMP1102</name>
    <dbReference type="NCBI Taxonomy" id="635003"/>
    <lineage>
        <taxon>Eukaryota</taxon>
        <taxon>Sar</taxon>
        <taxon>Stramenopiles</taxon>
        <taxon>Ochrophyta</taxon>
        <taxon>Bacillariophyta</taxon>
        <taxon>Bacillariophyceae</taxon>
        <taxon>Bacillariophycidae</taxon>
        <taxon>Bacillariales</taxon>
        <taxon>Bacillariaceae</taxon>
        <taxon>Fragilariopsis</taxon>
    </lineage>
</organism>
<dbReference type="OrthoDB" id="45421at2759"/>
<dbReference type="InterPro" id="IPR047272">
    <property type="entry name" value="S49_SppA_C"/>
</dbReference>
<accession>A0A1E7FSL8</accession>
<reference evidence="6 7" key="1">
    <citation type="submission" date="2016-09" db="EMBL/GenBank/DDBJ databases">
        <title>Extensive genetic diversity and differential bi-allelic expression allows diatom success in the polar Southern Ocean.</title>
        <authorList>
            <consortium name="DOE Joint Genome Institute"/>
            <person name="Mock T."/>
            <person name="Otillar R.P."/>
            <person name="Strauss J."/>
            <person name="Dupont C."/>
            <person name="Frickenhaus S."/>
            <person name="Maumus F."/>
            <person name="Mcmullan M."/>
            <person name="Sanges R."/>
            <person name="Schmutz J."/>
            <person name="Toseland A."/>
            <person name="Valas R."/>
            <person name="Veluchamy A."/>
            <person name="Ward B.J."/>
            <person name="Allen A."/>
            <person name="Barry K."/>
            <person name="Falciatore A."/>
            <person name="Ferrante M."/>
            <person name="Fortunato A.E."/>
            <person name="Gloeckner G."/>
            <person name="Gruber A."/>
            <person name="Hipkin R."/>
            <person name="Janech M."/>
            <person name="Kroth P."/>
            <person name="Leese F."/>
            <person name="Lindquist E."/>
            <person name="Lyon B.R."/>
            <person name="Martin J."/>
            <person name="Mayer C."/>
            <person name="Parker M."/>
            <person name="Quesneville H."/>
            <person name="Raymond J."/>
            <person name="Uhlig C."/>
            <person name="Valentin K.U."/>
            <person name="Worden A.Z."/>
            <person name="Armbrust E.V."/>
            <person name="Bowler C."/>
            <person name="Green B."/>
            <person name="Moulton V."/>
            <person name="Van Oosterhout C."/>
            <person name="Grigoriev I."/>
        </authorList>
    </citation>
    <scope>NUCLEOTIDE SEQUENCE [LARGE SCALE GENOMIC DNA]</scope>
    <source>
        <strain evidence="6 7">CCMP1102</strain>
    </source>
</reference>
<sequence>KALRKVKDQKDIKCVVLRVDSPGGSINACESIYQEIQDLPQKVVVSFGNVSASGGYYISSNAERIFASSTTVTGSIGVVMMRMDFRELAKRYGVTFDSIPTSALSGSNDPFYPINRKMNENFVNAADRSYHRFKSLVSDGRNIDMKTVEKIARGRVYTGDQALQIGLVDELGGLDSAIDFAQRNYTSSGDAQVVNWPPKKSLWELIFTN</sequence>
<dbReference type="GO" id="GO:0004176">
    <property type="term" value="F:ATP-dependent peptidase activity"/>
    <property type="evidence" value="ECO:0007669"/>
    <property type="project" value="InterPro"/>
</dbReference>
<dbReference type="PANTHER" id="PTHR33209">
    <property type="entry name" value="PROTEASE 4"/>
    <property type="match status" value="1"/>
</dbReference>
<evidence type="ECO:0000256" key="1">
    <source>
        <dbReference type="ARBA" id="ARBA00008683"/>
    </source>
</evidence>
<dbReference type="SUPFAM" id="SSF52096">
    <property type="entry name" value="ClpP/crotonase"/>
    <property type="match status" value="1"/>
</dbReference>
<dbReference type="Gene3D" id="3.90.226.10">
    <property type="entry name" value="2-enoyl-CoA Hydratase, Chain A, domain 1"/>
    <property type="match status" value="2"/>
</dbReference>
<comment type="similarity">
    <text evidence="1">Belongs to the peptidase S49 family.</text>
</comment>
<dbReference type="Pfam" id="PF01343">
    <property type="entry name" value="Peptidase_S49"/>
    <property type="match status" value="1"/>
</dbReference>
<dbReference type="InterPro" id="IPR002142">
    <property type="entry name" value="Peptidase_S49"/>
</dbReference>
<dbReference type="EMBL" id="KV784354">
    <property type="protein sequence ID" value="OEU21159.1"/>
    <property type="molecule type" value="Genomic_DNA"/>
</dbReference>
<dbReference type="GO" id="GO:0006508">
    <property type="term" value="P:proteolysis"/>
    <property type="evidence" value="ECO:0007669"/>
    <property type="project" value="UniProtKB-KW"/>
</dbReference>
<proteinExistence type="inferred from homology"/>
<dbReference type="InterPro" id="IPR001907">
    <property type="entry name" value="ClpP"/>
</dbReference>
<keyword evidence="4" id="KW-0720">Serine protease</keyword>
<dbReference type="KEGG" id="fcy:FRACYDRAFT_156994"/>
<keyword evidence="3" id="KW-0378">Hydrolase</keyword>
<keyword evidence="7" id="KW-1185">Reference proteome</keyword>
<gene>
    <name evidence="6" type="ORF">FRACYDRAFT_156994</name>
</gene>
<keyword evidence="2" id="KW-0645">Protease</keyword>